<protein>
    <submittedName>
        <fullName evidence="2">Uncharacterized protein</fullName>
    </submittedName>
</protein>
<feature type="non-terminal residue" evidence="2">
    <location>
        <position position="24"/>
    </location>
</feature>
<dbReference type="EMBL" id="CADCTR010002248">
    <property type="protein sequence ID" value="CAA9341492.1"/>
    <property type="molecule type" value="Genomic_DNA"/>
</dbReference>
<name>A0A6J4LTU5_9CHLR</name>
<dbReference type="AlphaFoldDB" id="A0A6J4LTU5"/>
<evidence type="ECO:0000256" key="1">
    <source>
        <dbReference type="SAM" id="MobiDB-lite"/>
    </source>
</evidence>
<accession>A0A6J4LTU5</accession>
<sequence length="24" mass="2342">TSSCTTAAPLGPTKAAIPLARRSA</sequence>
<gene>
    <name evidence="2" type="ORF">AVDCRST_MAG93-6675</name>
</gene>
<evidence type="ECO:0000313" key="2">
    <source>
        <dbReference type="EMBL" id="CAA9341492.1"/>
    </source>
</evidence>
<proteinExistence type="predicted"/>
<feature type="non-terminal residue" evidence="2">
    <location>
        <position position="1"/>
    </location>
</feature>
<reference evidence="2" key="1">
    <citation type="submission" date="2020-02" db="EMBL/GenBank/DDBJ databases">
        <authorList>
            <person name="Meier V. D."/>
        </authorList>
    </citation>
    <scope>NUCLEOTIDE SEQUENCE</scope>
    <source>
        <strain evidence="2">AVDCRST_MAG93</strain>
    </source>
</reference>
<feature type="region of interest" description="Disordered" evidence="1">
    <location>
        <begin position="1"/>
        <end position="24"/>
    </location>
</feature>
<organism evidence="2">
    <name type="scientific">uncultured Chloroflexia bacterium</name>
    <dbReference type="NCBI Taxonomy" id="1672391"/>
    <lineage>
        <taxon>Bacteria</taxon>
        <taxon>Bacillati</taxon>
        <taxon>Chloroflexota</taxon>
        <taxon>Chloroflexia</taxon>
        <taxon>environmental samples</taxon>
    </lineage>
</organism>